<comment type="caution">
    <text evidence="1">The sequence shown here is derived from an EMBL/GenBank/DDBJ whole genome shotgun (WGS) entry which is preliminary data.</text>
</comment>
<keyword evidence="2" id="KW-1185">Reference proteome</keyword>
<reference evidence="1 2" key="1">
    <citation type="journal article" date="2018" name="Sci. Rep.">
        <title>Genomic signatures of local adaptation to the degree of environmental predictability in rotifers.</title>
        <authorList>
            <person name="Franch-Gras L."/>
            <person name="Hahn C."/>
            <person name="Garcia-Roger E.M."/>
            <person name="Carmona M.J."/>
            <person name="Serra M."/>
            <person name="Gomez A."/>
        </authorList>
    </citation>
    <scope>NUCLEOTIDE SEQUENCE [LARGE SCALE GENOMIC DNA]</scope>
    <source>
        <strain evidence="1">HYR1</strain>
    </source>
</reference>
<sequence>MCRHSNLVDINIGFHETNKQQSRDEKKNYFLLTNKAILKPKISLHLLSFLHSYSSKNKIYSNDFQDYLTKFLTITQ</sequence>
<dbReference type="Proteomes" id="UP000276133">
    <property type="component" value="Unassembled WGS sequence"/>
</dbReference>
<protein>
    <submittedName>
        <fullName evidence="1">Uncharacterized protein</fullName>
    </submittedName>
</protein>
<dbReference type="EMBL" id="REGN01008059">
    <property type="protein sequence ID" value="RNA04536.1"/>
    <property type="molecule type" value="Genomic_DNA"/>
</dbReference>
<gene>
    <name evidence="1" type="ORF">BpHYR1_047335</name>
</gene>
<evidence type="ECO:0000313" key="2">
    <source>
        <dbReference type="Proteomes" id="UP000276133"/>
    </source>
</evidence>
<dbReference type="AlphaFoldDB" id="A0A3M7PZ98"/>
<name>A0A3M7PZ98_BRAPC</name>
<evidence type="ECO:0000313" key="1">
    <source>
        <dbReference type="EMBL" id="RNA04536.1"/>
    </source>
</evidence>
<accession>A0A3M7PZ98</accession>
<proteinExistence type="predicted"/>
<organism evidence="1 2">
    <name type="scientific">Brachionus plicatilis</name>
    <name type="common">Marine rotifer</name>
    <name type="synonym">Brachionus muelleri</name>
    <dbReference type="NCBI Taxonomy" id="10195"/>
    <lineage>
        <taxon>Eukaryota</taxon>
        <taxon>Metazoa</taxon>
        <taxon>Spiralia</taxon>
        <taxon>Gnathifera</taxon>
        <taxon>Rotifera</taxon>
        <taxon>Eurotatoria</taxon>
        <taxon>Monogononta</taxon>
        <taxon>Pseudotrocha</taxon>
        <taxon>Ploima</taxon>
        <taxon>Brachionidae</taxon>
        <taxon>Brachionus</taxon>
    </lineage>
</organism>